<comment type="caution">
    <text evidence="1">The sequence shown here is derived from an EMBL/GenBank/DDBJ whole genome shotgun (WGS) entry which is preliminary data.</text>
</comment>
<name>A0ABW8JVE6_9GAMM</name>
<reference evidence="1 2" key="1">
    <citation type="submission" date="2020-10" db="EMBL/GenBank/DDBJ databases">
        <title>Phylogeny of dyella-like bacteria.</title>
        <authorList>
            <person name="Fu J."/>
        </authorList>
    </citation>
    <scope>NUCLEOTIDE SEQUENCE [LARGE SCALE GENOMIC DNA]</scope>
    <source>
        <strain evidence="1 2">Gsoil3046</strain>
    </source>
</reference>
<dbReference type="RefSeq" id="WP_404634047.1">
    <property type="nucleotide sequence ID" value="NZ_JADIKM010000003.1"/>
</dbReference>
<gene>
    <name evidence="1" type="ORF">ISP17_13690</name>
</gene>
<evidence type="ECO:0000313" key="1">
    <source>
        <dbReference type="EMBL" id="MFK2905009.1"/>
    </source>
</evidence>
<dbReference type="EMBL" id="JADIKM010000003">
    <property type="protein sequence ID" value="MFK2905009.1"/>
    <property type="molecule type" value="Genomic_DNA"/>
</dbReference>
<proteinExistence type="predicted"/>
<evidence type="ECO:0000313" key="2">
    <source>
        <dbReference type="Proteomes" id="UP001620460"/>
    </source>
</evidence>
<accession>A0ABW8JVE6</accession>
<dbReference type="InterPro" id="IPR044000">
    <property type="entry name" value="Phage_tube_2"/>
</dbReference>
<evidence type="ECO:0008006" key="3">
    <source>
        <dbReference type="Google" id="ProtNLM"/>
    </source>
</evidence>
<sequence>MGKQVRGANVRLIGLTEATYGTPSGTPTALILPFVQNNLKSDQTRDQDETISGYRGMSRSIAGNRSVAGTVQINAAPQTIGYWLKHILGAPSSTTTTGVTTHVFGVAFDGATALPPGMTLEEDMGADFTAASRYVRYSGVRVAQAQFSLSPSGFLQVTSTLAGSAYSKSSTPIDATPNDTGHAAFSTLTAALVFGAGSLVLDPTKLDFTFSNNLDEDTYVIGGNGARGDLPEGMLAVSGTVEALLKDDALLAAALSDTDTSLLLTLQNGTGAGTDGNEQLQINIPALVFGVSTPTVPGPKGLRLTAPFTAHRTSGEIGVTATLKTPIATIE</sequence>
<dbReference type="Proteomes" id="UP001620460">
    <property type="component" value="Unassembled WGS sequence"/>
</dbReference>
<protein>
    <recommendedName>
        <fullName evidence="3">Major tail protein</fullName>
    </recommendedName>
</protein>
<organism evidence="1 2">
    <name type="scientific">Dyella ginsengisoli</name>
    <dbReference type="NCBI Taxonomy" id="363848"/>
    <lineage>
        <taxon>Bacteria</taxon>
        <taxon>Pseudomonadati</taxon>
        <taxon>Pseudomonadota</taxon>
        <taxon>Gammaproteobacteria</taxon>
        <taxon>Lysobacterales</taxon>
        <taxon>Rhodanobacteraceae</taxon>
        <taxon>Dyella</taxon>
    </lineage>
</organism>
<dbReference type="Pfam" id="PF18906">
    <property type="entry name" value="Phage_tube_2"/>
    <property type="match status" value="1"/>
</dbReference>
<keyword evidence="2" id="KW-1185">Reference proteome</keyword>